<protein>
    <submittedName>
        <fullName evidence="5">Histidine triad (HIT) family protein</fullName>
    </submittedName>
</protein>
<gene>
    <name evidence="5" type="ORF">SAMN02745171_01162</name>
</gene>
<dbReference type="InterPro" id="IPR001310">
    <property type="entry name" value="Histidine_triad_HIT"/>
</dbReference>
<dbReference type="InterPro" id="IPR036265">
    <property type="entry name" value="HIT-like_sf"/>
</dbReference>
<keyword evidence="6" id="KW-1185">Reference proteome</keyword>
<dbReference type="GO" id="GO:0003824">
    <property type="term" value="F:catalytic activity"/>
    <property type="evidence" value="ECO:0007669"/>
    <property type="project" value="InterPro"/>
</dbReference>
<dbReference type="OrthoDB" id="9784774at2"/>
<dbReference type="GO" id="GO:0009117">
    <property type="term" value="P:nucleotide metabolic process"/>
    <property type="evidence" value="ECO:0007669"/>
    <property type="project" value="TreeGrafter"/>
</dbReference>
<dbReference type="STRING" id="29524.SAMN02745171_01162"/>
<accession>A0A1T4NMU2</accession>
<dbReference type="Proteomes" id="UP000190121">
    <property type="component" value="Unassembled WGS sequence"/>
</dbReference>
<dbReference type="PANTHER" id="PTHR46648">
    <property type="entry name" value="HIT FAMILY PROTEIN 1"/>
    <property type="match status" value="1"/>
</dbReference>
<evidence type="ECO:0000313" key="5">
    <source>
        <dbReference type="EMBL" id="SJZ80522.1"/>
    </source>
</evidence>
<dbReference type="InterPro" id="IPR011146">
    <property type="entry name" value="HIT-like"/>
</dbReference>
<feature type="domain" description="HIT" evidence="4">
    <location>
        <begin position="4"/>
        <end position="107"/>
    </location>
</feature>
<dbReference type="AlphaFoldDB" id="A0A1T4NMU2"/>
<reference evidence="6" key="1">
    <citation type="submission" date="2017-02" db="EMBL/GenBank/DDBJ databases">
        <authorList>
            <person name="Varghese N."/>
            <person name="Submissions S."/>
        </authorList>
    </citation>
    <scope>NUCLEOTIDE SEQUENCE [LARGE SCALE GENOMIC DNA]</scope>
    <source>
        <strain evidence="6">ATCC 51356</strain>
    </source>
</reference>
<dbReference type="PROSITE" id="PS51084">
    <property type="entry name" value="HIT_2"/>
    <property type="match status" value="1"/>
</dbReference>
<dbReference type="SUPFAM" id="SSF54197">
    <property type="entry name" value="HIT-like"/>
    <property type="match status" value="1"/>
</dbReference>
<proteinExistence type="predicted"/>
<organism evidence="5 6">
    <name type="scientific">Porphyromonas circumdentaria</name>
    <dbReference type="NCBI Taxonomy" id="29524"/>
    <lineage>
        <taxon>Bacteria</taxon>
        <taxon>Pseudomonadati</taxon>
        <taxon>Bacteroidota</taxon>
        <taxon>Bacteroidia</taxon>
        <taxon>Bacteroidales</taxon>
        <taxon>Porphyromonadaceae</taxon>
        <taxon>Porphyromonas</taxon>
    </lineage>
</organism>
<feature type="active site" description="Tele-AMP-histidine intermediate" evidence="1">
    <location>
        <position position="93"/>
    </location>
</feature>
<evidence type="ECO:0000256" key="3">
    <source>
        <dbReference type="PROSITE-ProRule" id="PRU00464"/>
    </source>
</evidence>
<dbReference type="Gene3D" id="3.30.428.10">
    <property type="entry name" value="HIT-like"/>
    <property type="match status" value="1"/>
</dbReference>
<dbReference type="RefSeq" id="WP_078737077.1">
    <property type="nucleotide sequence ID" value="NZ_FUXE01000011.1"/>
</dbReference>
<name>A0A1T4NMU2_9PORP</name>
<evidence type="ECO:0000313" key="6">
    <source>
        <dbReference type="Proteomes" id="UP000190121"/>
    </source>
</evidence>
<sequence length="135" mass="14842">MPSIFSRIIKGEIPSYKVAEDDSFYAFLDINPTTKGHTLVVPKQEVDYIFDLNDDTLSGLTLFAKKVAKAIEKVVACHRVGVAVIGLEVPHAHIHLIPINEEKDMCLGRPLVPALSPEEMQEITNSIAKAFNEGA</sequence>
<evidence type="ECO:0000256" key="1">
    <source>
        <dbReference type="PIRSR" id="PIRSR601310-1"/>
    </source>
</evidence>
<dbReference type="PRINTS" id="PR00332">
    <property type="entry name" value="HISTRIAD"/>
</dbReference>
<evidence type="ECO:0000256" key="2">
    <source>
        <dbReference type="PIRSR" id="PIRSR601310-3"/>
    </source>
</evidence>
<evidence type="ECO:0000259" key="4">
    <source>
        <dbReference type="PROSITE" id="PS51084"/>
    </source>
</evidence>
<dbReference type="EMBL" id="FUXE01000011">
    <property type="protein sequence ID" value="SJZ80522.1"/>
    <property type="molecule type" value="Genomic_DNA"/>
</dbReference>
<feature type="short sequence motif" description="Histidine triad motif" evidence="2 3">
    <location>
        <begin position="91"/>
        <end position="95"/>
    </location>
</feature>
<dbReference type="Pfam" id="PF01230">
    <property type="entry name" value="HIT"/>
    <property type="match status" value="1"/>
</dbReference>
<dbReference type="PANTHER" id="PTHR46648:SF1">
    <property type="entry name" value="ADENOSINE 5'-MONOPHOSPHORAMIDASE HNT1"/>
    <property type="match status" value="1"/>
</dbReference>